<dbReference type="Proteomes" id="UP000570595">
    <property type="component" value="Unassembled WGS sequence"/>
</dbReference>
<dbReference type="EMBL" id="JABAHT010000727">
    <property type="protein sequence ID" value="KAF4652413.1"/>
    <property type="molecule type" value="Genomic_DNA"/>
</dbReference>
<dbReference type="AlphaFoldDB" id="A0A7J6KYI9"/>
<feature type="compositionally biased region" description="Basic and acidic residues" evidence="1">
    <location>
        <begin position="731"/>
        <end position="741"/>
    </location>
</feature>
<gene>
    <name evidence="2" type="ORF">FOZ61_009698</name>
</gene>
<organism evidence="2 3">
    <name type="scientific">Perkinsus olseni</name>
    <name type="common">Perkinsus atlanticus</name>
    <dbReference type="NCBI Taxonomy" id="32597"/>
    <lineage>
        <taxon>Eukaryota</taxon>
        <taxon>Sar</taxon>
        <taxon>Alveolata</taxon>
        <taxon>Perkinsozoa</taxon>
        <taxon>Perkinsea</taxon>
        <taxon>Perkinsida</taxon>
        <taxon>Perkinsidae</taxon>
        <taxon>Perkinsus</taxon>
    </lineage>
</organism>
<dbReference type="OrthoDB" id="10379197at2759"/>
<comment type="caution">
    <text evidence="2">The sequence shown here is derived from an EMBL/GenBank/DDBJ whole genome shotgun (WGS) entry which is preliminary data.</text>
</comment>
<evidence type="ECO:0000313" key="3">
    <source>
        <dbReference type="Proteomes" id="UP000570595"/>
    </source>
</evidence>
<feature type="non-terminal residue" evidence="2">
    <location>
        <position position="741"/>
    </location>
</feature>
<protein>
    <submittedName>
        <fullName evidence="2">Uncharacterized protein</fullName>
    </submittedName>
</protein>
<reference evidence="2 3" key="1">
    <citation type="submission" date="2020-04" db="EMBL/GenBank/DDBJ databases">
        <title>Perkinsus olseni comparative genomics.</title>
        <authorList>
            <person name="Bogema D.R."/>
        </authorList>
    </citation>
    <scope>NUCLEOTIDE SEQUENCE [LARGE SCALE GENOMIC DNA]</scope>
    <source>
        <strain evidence="2">ATCC PRA-179</strain>
    </source>
</reference>
<feature type="region of interest" description="Disordered" evidence="1">
    <location>
        <begin position="543"/>
        <end position="568"/>
    </location>
</feature>
<name>A0A7J6KYI9_PEROL</name>
<evidence type="ECO:0000313" key="2">
    <source>
        <dbReference type="EMBL" id="KAF4652413.1"/>
    </source>
</evidence>
<feature type="region of interest" description="Disordered" evidence="1">
    <location>
        <begin position="713"/>
        <end position="741"/>
    </location>
</feature>
<feature type="compositionally biased region" description="Polar residues" evidence="1">
    <location>
        <begin position="552"/>
        <end position="568"/>
    </location>
</feature>
<proteinExistence type="predicted"/>
<accession>A0A7J6KYI9</accession>
<sequence length="741" mass="82354">NIDTDMPTIYVDRDCCGTAGANNRAMIAAALEREPNSIQLKVDALHIIFRLLRNTTDNHSRQTRFASALSRCFFVDNNMDVAVFRAERAKAGLVDKPASREEVRRHVRRMIPPPVELRRRLEACVRTFWELDCEGEASTHPSQRNDSTGEPLPGSVGAPLLKEGFWSAFRSVLVHVDGNCVSDSEDSVTFIRDGQGGLRHIRGSSRSECRHACIKKDFSQTSRVSGELYDCKLLWRMIFSNRRLKMKLGGEIDGKETIPIPLSCREYQLANLGGNSILVSSEPPEIVFGHEYLRLIDEERYSAICREWEEEKLAAEGCLNLDAEEDTGDAELEREILQHASGDGEEGVEFDVESAEDVPRNGAFEEIRSGGKARRKFCRLRGLHATNCIIKLENWSPYVTSVLRELISQVPDQNSETIYRLYVKRVLDEVDSAMRDCAVKAPLSLHSISLDDVKTYLKRLNHIRSSAIPATVRGQEAAARLELDLRPAVKLVFPEPRPGTQRLISPVPLDTDPTPVTSSDVIDDIVKRSALQGTAVQCSAVTAHTPHEATTEIASSQSRGTAAHSSNECVDVAEPPAIERPSTAKSGTPRPDPLKKICRFFSKPLVDGYNSHVPDGSKFGRCPLDTRPGMDAESKAMRTRARERAKSVTVAVSGVGRSCGMCGIRLTAVITGLDGSSIPKHEQFADEQGKHVRFCPLAENVPPDELETLRVLKKRRAEKKERRNSNKRRRYNDEKATGGPQ</sequence>
<evidence type="ECO:0000256" key="1">
    <source>
        <dbReference type="SAM" id="MobiDB-lite"/>
    </source>
</evidence>